<dbReference type="EMBL" id="CAJVCE010000015">
    <property type="protein sequence ID" value="CAG7650535.1"/>
    <property type="molecule type" value="Genomic_DNA"/>
</dbReference>
<proteinExistence type="predicted"/>
<name>A0ABM8VMW7_9BACL</name>
<accession>A0ABM8VMW7</accession>
<evidence type="ECO:0000313" key="2">
    <source>
        <dbReference type="Proteomes" id="UP000730618"/>
    </source>
</evidence>
<evidence type="ECO:0000313" key="1">
    <source>
        <dbReference type="EMBL" id="CAG7650535.1"/>
    </source>
</evidence>
<dbReference type="Proteomes" id="UP000730618">
    <property type="component" value="Unassembled WGS sequence"/>
</dbReference>
<protein>
    <submittedName>
        <fullName evidence="1">Uncharacterized protein</fullName>
    </submittedName>
</protein>
<gene>
    <name evidence="1" type="ORF">PAECIP111802_04745</name>
</gene>
<keyword evidence="2" id="KW-1185">Reference proteome</keyword>
<reference evidence="1 2" key="1">
    <citation type="submission" date="2021-06" db="EMBL/GenBank/DDBJ databases">
        <authorList>
            <person name="Criscuolo A."/>
        </authorList>
    </citation>
    <scope>NUCLEOTIDE SEQUENCE [LARGE SCALE GENOMIC DNA]</scope>
    <source>
        <strain evidence="2">CIP 111802</strain>
    </source>
</reference>
<sequence length="99" mass="11436">MSEKGWNIMTRKGFYTKIGSDLIGVYSSSEGPKLFINREVYELMSSCWDVEMVAGRHQHIINFYWCGEVKLSLRCEADSNVFMSLYDYLGCRTMAVRNA</sequence>
<organism evidence="1 2">
    <name type="scientific">Paenibacillus allorhizosphaerae</name>
    <dbReference type="NCBI Taxonomy" id="2849866"/>
    <lineage>
        <taxon>Bacteria</taxon>
        <taxon>Bacillati</taxon>
        <taxon>Bacillota</taxon>
        <taxon>Bacilli</taxon>
        <taxon>Bacillales</taxon>
        <taxon>Paenibacillaceae</taxon>
        <taxon>Paenibacillus</taxon>
    </lineage>
</organism>
<comment type="caution">
    <text evidence="1">The sequence shown here is derived from an EMBL/GenBank/DDBJ whole genome shotgun (WGS) entry which is preliminary data.</text>
</comment>
<dbReference type="RefSeq" id="WP_218101018.1">
    <property type="nucleotide sequence ID" value="NZ_CAJVCE010000015.1"/>
</dbReference>